<evidence type="ECO:0000256" key="2">
    <source>
        <dbReference type="SAM" id="SignalP"/>
    </source>
</evidence>
<keyword evidence="1" id="KW-0472">Membrane</keyword>
<feature type="transmembrane region" description="Helical" evidence="1">
    <location>
        <begin position="81"/>
        <end position="99"/>
    </location>
</feature>
<dbReference type="EMBL" id="KP795540">
    <property type="protein sequence ID" value="AKN37595.1"/>
    <property type="molecule type" value="Genomic_DNA"/>
</dbReference>
<proteinExistence type="predicted"/>
<name>A0A0H3ZN56_9VIBR</name>
<protein>
    <recommendedName>
        <fullName evidence="4">Conjugative transfer protein TrbC</fullName>
    </recommendedName>
</protein>
<evidence type="ECO:0008006" key="4">
    <source>
        <dbReference type="Google" id="ProtNLM"/>
    </source>
</evidence>
<evidence type="ECO:0000313" key="3">
    <source>
        <dbReference type="EMBL" id="AKN37595.1"/>
    </source>
</evidence>
<organism evidence="3">
    <name type="scientific">Vibrio sp. FF_291</name>
    <dbReference type="NCBI Taxonomy" id="1652832"/>
    <lineage>
        <taxon>Bacteria</taxon>
        <taxon>Pseudomonadati</taxon>
        <taxon>Pseudomonadota</taxon>
        <taxon>Gammaproteobacteria</taxon>
        <taxon>Vibrionales</taxon>
        <taxon>Vibrionaceae</taxon>
        <taxon>Vibrio</taxon>
    </lineage>
</organism>
<dbReference type="InterPro" id="IPR007039">
    <property type="entry name" value="TrbC/VirB2"/>
</dbReference>
<keyword evidence="1" id="KW-0812">Transmembrane</keyword>
<dbReference type="AlphaFoldDB" id="A0A0H3ZN56"/>
<keyword evidence="1" id="KW-1133">Transmembrane helix</keyword>
<feature type="transmembrane region" description="Helical" evidence="1">
    <location>
        <begin position="50"/>
        <end position="69"/>
    </location>
</feature>
<feature type="signal peptide" evidence="2">
    <location>
        <begin position="1"/>
        <end position="26"/>
    </location>
</feature>
<keyword evidence="2" id="KW-0732">Signal</keyword>
<reference evidence="3" key="1">
    <citation type="journal article" date="2015" name="MBio">
        <title>Eco-Evolutionary Dynamics of Episomes among Ecologically Cohesive Bacterial Populations.</title>
        <authorList>
            <person name="Xue H."/>
            <person name="Cordero O.X."/>
            <person name="Camas F.M."/>
            <person name="Trimble W."/>
            <person name="Meyer F."/>
            <person name="Guglielmini J."/>
            <person name="Rocha E.P."/>
            <person name="Polz M.F."/>
        </authorList>
    </citation>
    <scope>NUCLEOTIDE SEQUENCE</scope>
    <source>
        <strain evidence="3">FF_291</strain>
    </source>
</reference>
<accession>A0A0H3ZN56</accession>
<feature type="chain" id="PRO_5005204496" description="Conjugative transfer protein TrbC" evidence="2">
    <location>
        <begin position="27"/>
        <end position="100"/>
    </location>
</feature>
<sequence>MKQLSNKFRLYCISFFVMLVSSPVFAAKSDFSEITDPIIEKTEGISDGIRMIGWVVAGAVIMVCGVGAIIGKFPKEHLKSVAGGCLLFIVGTQIVAYLAA</sequence>
<dbReference type="Pfam" id="PF04956">
    <property type="entry name" value="TrbC"/>
    <property type="match status" value="1"/>
</dbReference>
<evidence type="ECO:0000256" key="1">
    <source>
        <dbReference type="SAM" id="Phobius"/>
    </source>
</evidence>